<evidence type="ECO:0000256" key="6">
    <source>
        <dbReference type="ARBA" id="ARBA00023077"/>
    </source>
</evidence>
<evidence type="ECO:0000313" key="17">
    <source>
        <dbReference type="Proteomes" id="UP001139408"/>
    </source>
</evidence>
<name>A0A9X1ZIH6_9GAMM</name>
<keyword evidence="7 10" id="KW-0472">Membrane</keyword>
<dbReference type="InterPro" id="IPR000531">
    <property type="entry name" value="Beta-barrel_TonB"/>
</dbReference>
<evidence type="ECO:0000256" key="7">
    <source>
        <dbReference type="ARBA" id="ARBA00023136"/>
    </source>
</evidence>
<dbReference type="Pfam" id="PF07715">
    <property type="entry name" value="Plug"/>
    <property type="match status" value="1"/>
</dbReference>
<dbReference type="AlphaFoldDB" id="A0A9X1ZIH6"/>
<evidence type="ECO:0000256" key="3">
    <source>
        <dbReference type="ARBA" id="ARBA00022448"/>
    </source>
</evidence>
<evidence type="ECO:0000256" key="5">
    <source>
        <dbReference type="ARBA" id="ARBA00022692"/>
    </source>
</evidence>
<keyword evidence="6 11" id="KW-0798">TonB box</keyword>
<accession>A0A9X1ZIH6</accession>
<keyword evidence="4 10" id="KW-1134">Transmembrane beta strand</keyword>
<dbReference type="Gene3D" id="2.40.170.20">
    <property type="entry name" value="TonB-dependent receptor, beta-barrel domain"/>
    <property type="match status" value="1"/>
</dbReference>
<feature type="domain" description="TonB-dependent receptor plug" evidence="15">
    <location>
        <begin position="58"/>
        <end position="161"/>
    </location>
</feature>
<dbReference type="InterPro" id="IPR012910">
    <property type="entry name" value="Plug_dom"/>
</dbReference>
<evidence type="ECO:0000256" key="8">
    <source>
        <dbReference type="ARBA" id="ARBA00023170"/>
    </source>
</evidence>
<dbReference type="PANTHER" id="PTHR32552:SF90">
    <property type="entry name" value="METAL-PSEUDOPALINE RECEPTOR CNTO"/>
    <property type="match status" value="1"/>
</dbReference>
<dbReference type="PROSITE" id="PS52016">
    <property type="entry name" value="TONB_DEPENDENT_REC_3"/>
    <property type="match status" value="1"/>
</dbReference>
<evidence type="ECO:0000256" key="9">
    <source>
        <dbReference type="ARBA" id="ARBA00023237"/>
    </source>
</evidence>
<evidence type="ECO:0000259" key="15">
    <source>
        <dbReference type="Pfam" id="PF07715"/>
    </source>
</evidence>
<evidence type="ECO:0000256" key="10">
    <source>
        <dbReference type="PROSITE-ProRule" id="PRU01360"/>
    </source>
</evidence>
<evidence type="ECO:0000256" key="1">
    <source>
        <dbReference type="ARBA" id="ARBA00004571"/>
    </source>
</evidence>
<keyword evidence="13" id="KW-0732">Signal</keyword>
<feature type="domain" description="TonB-dependent receptor-like beta-barrel" evidence="14">
    <location>
        <begin position="232"/>
        <end position="681"/>
    </location>
</feature>
<evidence type="ECO:0000313" key="16">
    <source>
        <dbReference type="EMBL" id="MCL1107578.1"/>
    </source>
</evidence>
<dbReference type="GO" id="GO:0015891">
    <property type="term" value="P:siderophore transport"/>
    <property type="evidence" value="ECO:0007669"/>
    <property type="project" value="InterPro"/>
</dbReference>
<comment type="similarity">
    <text evidence="2 10 11">Belongs to the TonB-dependent receptor family.</text>
</comment>
<dbReference type="PANTHER" id="PTHR32552">
    <property type="entry name" value="FERRICHROME IRON RECEPTOR-RELATED"/>
    <property type="match status" value="1"/>
</dbReference>
<dbReference type="InterPro" id="IPR036942">
    <property type="entry name" value="Beta-barrel_TonB_sf"/>
</dbReference>
<evidence type="ECO:0000256" key="12">
    <source>
        <dbReference type="SAM" id="MobiDB-lite"/>
    </source>
</evidence>
<proteinExistence type="inferred from homology"/>
<dbReference type="InterPro" id="IPR037066">
    <property type="entry name" value="Plug_dom_sf"/>
</dbReference>
<reference evidence="16" key="1">
    <citation type="submission" date="2022-01" db="EMBL/GenBank/DDBJ databases">
        <title>Whole genome-based taxonomy of the Shewanellaceae.</title>
        <authorList>
            <person name="Martin-Rodriguez A.J."/>
        </authorList>
    </citation>
    <scope>NUCLEOTIDE SEQUENCE</scope>
    <source>
        <strain evidence="16">DSM 23803</strain>
    </source>
</reference>
<dbReference type="CDD" id="cd01347">
    <property type="entry name" value="ligand_gated_channel"/>
    <property type="match status" value="1"/>
</dbReference>
<dbReference type="InterPro" id="IPR010105">
    <property type="entry name" value="TonB_sidphr_rcpt"/>
</dbReference>
<feature type="signal peptide" evidence="13">
    <location>
        <begin position="1"/>
        <end position="29"/>
    </location>
</feature>
<dbReference type="RefSeq" id="WP_188927013.1">
    <property type="nucleotide sequence ID" value="NZ_BMQI01000070.1"/>
</dbReference>
<evidence type="ECO:0000259" key="14">
    <source>
        <dbReference type="Pfam" id="PF00593"/>
    </source>
</evidence>
<feature type="chain" id="PRO_5040810030" evidence="13">
    <location>
        <begin position="30"/>
        <end position="712"/>
    </location>
</feature>
<evidence type="ECO:0000256" key="4">
    <source>
        <dbReference type="ARBA" id="ARBA00022452"/>
    </source>
</evidence>
<evidence type="ECO:0000256" key="2">
    <source>
        <dbReference type="ARBA" id="ARBA00009810"/>
    </source>
</evidence>
<feature type="region of interest" description="Disordered" evidence="12">
    <location>
        <begin position="492"/>
        <end position="514"/>
    </location>
</feature>
<dbReference type="NCBIfam" id="TIGR01783">
    <property type="entry name" value="TonB-siderophor"/>
    <property type="match status" value="1"/>
</dbReference>
<keyword evidence="17" id="KW-1185">Reference proteome</keyword>
<dbReference type="SUPFAM" id="SSF56935">
    <property type="entry name" value="Porins"/>
    <property type="match status" value="1"/>
</dbReference>
<protein>
    <submittedName>
        <fullName evidence="16">TonB-dependent siderophore receptor</fullName>
    </submittedName>
</protein>
<evidence type="ECO:0000256" key="13">
    <source>
        <dbReference type="SAM" id="SignalP"/>
    </source>
</evidence>
<keyword evidence="8 16" id="KW-0675">Receptor</keyword>
<keyword evidence="5 10" id="KW-0812">Transmembrane</keyword>
<comment type="caution">
    <text evidence="16">The sequence shown here is derived from an EMBL/GenBank/DDBJ whole genome shotgun (WGS) entry which is preliminary data.</text>
</comment>
<sequence length="712" mass="79310">MRNNSLTQPIKPLSLCIFAALFLPAATQAAEAESAVKDDVEVIEVTGLRQAYRGNVQEKDLPQAISSITFDTLEFTGITNLQNSLELVSGVTRQNDFGGLWDMFAIRGFAGDENLPSAYLINGFSAGRGFSGNRDMSNVDMMEVLKGPGSALYGRGEPGGTVNIITKKPQFDQSGYIKFTAGSFDTYRTEGDFTTGLTDKLAFRINGAYEDAESYRDTVESTKTVLTPSFLYQINDDTAISYELEYLDQQAPMDRGVVVVDGKDFSDSNFYGEPADDPVEIEALGHQLQLQHNLSGDWAFSAGLSYRTSSFEGNATEARWYDADANYVVRQRRYRNFDADDISGRFEFSGSADFLGVQHNLLIGGDAYEYELDRLILRYRHNTAEAGTPESSADYYAIDFDNPVYRDELPDMIDNTSDLEEQSGQGVYFQDQIDLSDNWKAMFGMRYDRFEQDMTYRLDNDRKTNTSKSYFNPRLGLVYELSNDARVYASYSEGARPNSGTDADGNGHEPEESKSYEIGLKWGMPEQGFSGTTALFTTEKSNILASSPNGDGTTEAIGKAESKGIELDLSYALTSDTLVTLSYAYIDAQNAKEITLWDWYVIEEGDRLGNIPEHSGSLMVRQFAEFGGYEGSGGFVIQYVGTQLGDFLEQDYELPNYTLVNLFANVTLTENLDLNLSVNNLLDEEYYANSYFEAWTMPGAPRAFKASVKYTF</sequence>
<organism evidence="16 17">
    <name type="scientific">Shewanella algicola</name>
    <dbReference type="NCBI Taxonomy" id="640633"/>
    <lineage>
        <taxon>Bacteria</taxon>
        <taxon>Pseudomonadati</taxon>
        <taxon>Pseudomonadota</taxon>
        <taxon>Gammaproteobacteria</taxon>
        <taxon>Alteromonadales</taxon>
        <taxon>Shewanellaceae</taxon>
        <taxon>Shewanella</taxon>
    </lineage>
</organism>
<dbReference type="GO" id="GO:0038023">
    <property type="term" value="F:signaling receptor activity"/>
    <property type="evidence" value="ECO:0007669"/>
    <property type="project" value="InterPro"/>
</dbReference>
<dbReference type="InterPro" id="IPR039426">
    <property type="entry name" value="TonB-dep_rcpt-like"/>
</dbReference>
<dbReference type="EMBL" id="JAKILJ010000069">
    <property type="protein sequence ID" value="MCL1107578.1"/>
    <property type="molecule type" value="Genomic_DNA"/>
</dbReference>
<evidence type="ECO:0000256" key="11">
    <source>
        <dbReference type="RuleBase" id="RU003357"/>
    </source>
</evidence>
<dbReference type="GO" id="GO:0015344">
    <property type="term" value="F:siderophore uptake transmembrane transporter activity"/>
    <property type="evidence" value="ECO:0007669"/>
    <property type="project" value="TreeGrafter"/>
</dbReference>
<keyword evidence="9 10" id="KW-0998">Cell outer membrane</keyword>
<dbReference type="Pfam" id="PF00593">
    <property type="entry name" value="TonB_dep_Rec_b-barrel"/>
    <property type="match status" value="1"/>
</dbReference>
<gene>
    <name evidence="16" type="ORF">L2749_20415</name>
</gene>
<dbReference type="Gene3D" id="2.170.130.10">
    <property type="entry name" value="TonB-dependent receptor, plug domain"/>
    <property type="match status" value="1"/>
</dbReference>
<dbReference type="Proteomes" id="UP001139408">
    <property type="component" value="Unassembled WGS sequence"/>
</dbReference>
<feature type="compositionally biased region" description="Basic and acidic residues" evidence="12">
    <location>
        <begin position="505"/>
        <end position="514"/>
    </location>
</feature>
<keyword evidence="3 10" id="KW-0813">Transport</keyword>
<dbReference type="GO" id="GO:0009279">
    <property type="term" value="C:cell outer membrane"/>
    <property type="evidence" value="ECO:0007669"/>
    <property type="project" value="UniProtKB-SubCell"/>
</dbReference>
<comment type="subcellular location">
    <subcellularLocation>
        <location evidence="1 10">Cell outer membrane</location>
        <topology evidence="1 10">Multi-pass membrane protein</topology>
    </subcellularLocation>
</comment>